<evidence type="ECO:0000313" key="2">
    <source>
        <dbReference type="Proteomes" id="UP000789920"/>
    </source>
</evidence>
<sequence length="198" mass="23311">MIDSEIKQHSLPSKFYIWVLRKFGTDAQITKLCFEEILKARVSLDRQLQQGTNVDIPTGINHHMFQAICNIFKFYCNAENFYLPSHLDMLSQCTSAEILAPLFKHYLPNLFNMEITFELPMQISDDIDNFDDYNIHPKAATKRKRKKRMLKEWNQSLYQISEKHSGELTSTFRSYLHELIYEKLPNSKSANKKSRMGH</sequence>
<accession>A0ACA9R6Z8</accession>
<organism evidence="1 2">
    <name type="scientific">Racocetra persica</name>
    <dbReference type="NCBI Taxonomy" id="160502"/>
    <lineage>
        <taxon>Eukaryota</taxon>
        <taxon>Fungi</taxon>
        <taxon>Fungi incertae sedis</taxon>
        <taxon>Mucoromycota</taxon>
        <taxon>Glomeromycotina</taxon>
        <taxon>Glomeromycetes</taxon>
        <taxon>Diversisporales</taxon>
        <taxon>Gigasporaceae</taxon>
        <taxon>Racocetra</taxon>
    </lineage>
</organism>
<keyword evidence="2" id="KW-1185">Reference proteome</keyword>
<dbReference type="EMBL" id="CAJVQC010044497">
    <property type="protein sequence ID" value="CAG8779663.1"/>
    <property type="molecule type" value="Genomic_DNA"/>
</dbReference>
<dbReference type="Proteomes" id="UP000789920">
    <property type="component" value="Unassembled WGS sequence"/>
</dbReference>
<evidence type="ECO:0000313" key="1">
    <source>
        <dbReference type="EMBL" id="CAG8779663.1"/>
    </source>
</evidence>
<proteinExistence type="predicted"/>
<name>A0ACA9R6Z8_9GLOM</name>
<comment type="caution">
    <text evidence="1">The sequence shown here is derived from an EMBL/GenBank/DDBJ whole genome shotgun (WGS) entry which is preliminary data.</text>
</comment>
<gene>
    <name evidence="1" type="ORF">RPERSI_LOCUS17389</name>
</gene>
<protein>
    <submittedName>
        <fullName evidence="1">27628_t:CDS:1</fullName>
    </submittedName>
</protein>
<reference evidence="1" key="1">
    <citation type="submission" date="2021-06" db="EMBL/GenBank/DDBJ databases">
        <authorList>
            <person name="Kallberg Y."/>
            <person name="Tangrot J."/>
            <person name="Rosling A."/>
        </authorList>
    </citation>
    <scope>NUCLEOTIDE SEQUENCE</scope>
    <source>
        <strain evidence="1">MA461A</strain>
    </source>
</reference>